<accession>A0A2Z7CBK9</accession>
<protein>
    <submittedName>
        <fullName evidence="2">Uncharacterized protein</fullName>
    </submittedName>
</protein>
<sequence length="537" mass="60430">MEHTGMAKMFKTLEETGLKGFLESQTCPIHEIPAEVDKESTAGGPEDTIEMTPEVKKQADENSNAAEQEERVESENKTEKEGRDAQQSMTYTGKSVYDPIEIWVIKWVTHFLPKIDPTDKGKGVLPYLDRSNPIEEHYLLVFQDIRDRAKCQLQIFDQWHKFCTGYRLNKIPSMKVVEEFEKTENKLFPRAETDKREMKIEYRLLSDILAKTIYVKAGSFYAVTRENFLLMTAITFDMKVNWSRLLFDILKDMVTPGSRQAKGYAIQICVLLKNVPGLDLGDSKAFPSPRILTEKTLHRYVVINEKVGTEVVTDEPRVKKAPKTKAASKKRQADVVATEPVIKKKRATKRKPVSSKDTLEIMAVAPEVVPLQTVELNPVEESILEEQREATSAVPIDEEKTVQEQPAVEVAAEAGVQEPVDESVDEQVAESTADEETVVENIVEKIDEPVSLPTEADVVNQGISTTDDVDVIIEKIMAETAKIGTDEDDQEAGTFDVGDKTAETADGEKHWFDLSYEEIVRVHLVLGRQNEDKAARA</sequence>
<keyword evidence="3" id="KW-1185">Reference proteome</keyword>
<organism evidence="2 3">
    <name type="scientific">Dorcoceras hygrometricum</name>
    <dbReference type="NCBI Taxonomy" id="472368"/>
    <lineage>
        <taxon>Eukaryota</taxon>
        <taxon>Viridiplantae</taxon>
        <taxon>Streptophyta</taxon>
        <taxon>Embryophyta</taxon>
        <taxon>Tracheophyta</taxon>
        <taxon>Spermatophyta</taxon>
        <taxon>Magnoliopsida</taxon>
        <taxon>eudicotyledons</taxon>
        <taxon>Gunneridae</taxon>
        <taxon>Pentapetalae</taxon>
        <taxon>asterids</taxon>
        <taxon>lamiids</taxon>
        <taxon>Lamiales</taxon>
        <taxon>Gesneriaceae</taxon>
        <taxon>Didymocarpoideae</taxon>
        <taxon>Trichosporeae</taxon>
        <taxon>Loxocarpinae</taxon>
        <taxon>Dorcoceras</taxon>
    </lineage>
</organism>
<feature type="region of interest" description="Disordered" evidence="1">
    <location>
        <begin position="37"/>
        <end position="87"/>
    </location>
</feature>
<proteinExistence type="predicted"/>
<evidence type="ECO:0000256" key="1">
    <source>
        <dbReference type="SAM" id="MobiDB-lite"/>
    </source>
</evidence>
<dbReference type="Proteomes" id="UP000250235">
    <property type="component" value="Unassembled WGS sequence"/>
</dbReference>
<dbReference type="AlphaFoldDB" id="A0A2Z7CBK9"/>
<dbReference type="EMBL" id="KQ997096">
    <property type="protein sequence ID" value="KZV44268.1"/>
    <property type="molecule type" value="Genomic_DNA"/>
</dbReference>
<gene>
    <name evidence="2" type="ORF">F511_10387</name>
</gene>
<reference evidence="2 3" key="1">
    <citation type="journal article" date="2015" name="Proc. Natl. Acad. Sci. U.S.A.">
        <title>The resurrection genome of Boea hygrometrica: A blueprint for survival of dehydration.</title>
        <authorList>
            <person name="Xiao L."/>
            <person name="Yang G."/>
            <person name="Zhang L."/>
            <person name="Yang X."/>
            <person name="Zhao S."/>
            <person name="Ji Z."/>
            <person name="Zhou Q."/>
            <person name="Hu M."/>
            <person name="Wang Y."/>
            <person name="Chen M."/>
            <person name="Xu Y."/>
            <person name="Jin H."/>
            <person name="Xiao X."/>
            <person name="Hu G."/>
            <person name="Bao F."/>
            <person name="Hu Y."/>
            <person name="Wan P."/>
            <person name="Li L."/>
            <person name="Deng X."/>
            <person name="Kuang T."/>
            <person name="Xiang C."/>
            <person name="Zhu J.K."/>
            <person name="Oliver M.J."/>
            <person name="He Y."/>
        </authorList>
    </citation>
    <scope>NUCLEOTIDE SEQUENCE [LARGE SCALE GENOMIC DNA]</scope>
    <source>
        <strain evidence="3">cv. XS01</strain>
    </source>
</reference>
<evidence type="ECO:0000313" key="2">
    <source>
        <dbReference type="EMBL" id="KZV44268.1"/>
    </source>
</evidence>
<name>A0A2Z7CBK9_9LAMI</name>
<evidence type="ECO:0000313" key="3">
    <source>
        <dbReference type="Proteomes" id="UP000250235"/>
    </source>
</evidence>
<feature type="compositionally biased region" description="Basic and acidic residues" evidence="1">
    <location>
        <begin position="68"/>
        <end position="84"/>
    </location>
</feature>